<accession>A0A6H5IBM5</accession>
<organism evidence="4 5">
    <name type="scientific">Trichogramma brassicae</name>
    <dbReference type="NCBI Taxonomy" id="86971"/>
    <lineage>
        <taxon>Eukaryota</taxon>
        <taxon>Metazoa</taxon>
        <taxon>Ecdysozoa</taxon>
        <taxon>Arthropoda</taxon>
        <taxon>Hexapoda</taxon>
        <taxon>Insecta</taxon>
        <taxon>Pterygota</taxon>
        <taxon>Neoptera</taxon>
        <taxon>Endopterygota</taxon>
        <taxon>Hymenoptera</taxon>
        <taxon>Apocrita</taxon>
        <taxon>Proctotrupomorpha</taxon>
        <taxon>Chalcidoidea</taxon>
        <taxon>Trichogrammatidae</taxon>
        <taxon>Trichogramma</taxon>
    </lineage>
</organism>
<dbReference type="GO" id="GO:1990229">
    <property type="term" value="C:iron-sulfur cluster assembly complex"/>
    <property type="evidence" value="ECO:0007669"/>
    <property type="project" value="UniProtKB-ARBA"/>
</dbReference>
<dbReference type="Gene3D" id="3.30.300.90">
    <property type="entry name" value="BolA-like"/>
    <property type="match status" value="1"/>
</dbReference>
<evidence type="ECO:0000313" key="4">
    <source>
        <dbReference type="EMBL" id="CAB0035414.1"/>
    </source>
</evidence>
<dbReference type="EMBL" id="CADCXV010000785">
    <property type="protein sequence ID" value="CAB0035414.1"/>
    <property type="molecule type" value="Genomic_DNA"/>
</dbReference>
<dbReference type="Pfam" id="PF01722">
    <property type="entry name" value="BolA"/>
    <property type="match status" value="1"/>
</dbReference>
<evidence type="ECO:0000313" key="5">
    <source>
        <dbReference type="Proteomes" id="UP000479190"/>
    </source>
</evidence>
<evidence type="ECO:0000256" key="1">
    <source>
        <dbReference type="ARBA" id="ARBA00005578"/>
    </source>
</evidence>
<dbReference type="GO" id="GO:0005739">
    <property type="term" value="C:mitochondrion"/>
    <property type="evidence" value="ECO:0007669"/>
    <property type="project" value="TreeGrafter"/>
</dbReference>
<keyword evidence="3" id="KW-0812">Transmembrane</keyword>
<evidence type="ECO:0000256" key="3">
    <source>
        <dbReference type="SAM" id="Phobius"/>
    </source>
</evidence>
<gene>
    <name evidence="4" type="ORF">TBRA_LOCUS7311</name>
</gene>
<name>A0A6H5IBM5_9HYME</name>
<evidence type="ECO:0000256" key="2">
    <source>
        <dbReference type="RuleBase" id="RU003860"/>
    </source>
</evidence>
<dbReference type="AlphaFoldDB" id="A0A6H5IBM5"/>
<dbReference type="FunFam" id="3.30.300.90:FF:000001">
    <property type="entry name" value="Transcriptional regulator BolA"/>
    <property type="match status" value="1"/>
</dbReference>
<evidence type="ECO:0008006" key="6">
    <source>
        <dbReference type="Google" id="ProtNLM"/>
    </source>
</evidence>
<keyword evidence="5" id="KW-1185">Reference proteome</keyword>
<proteinExistence type="inferred from homology"/>
<sequence>MSFSGYNSVCKQLLRNMTDSSKPIESVIRQKLKEAFSPTHLDVINESYMHNVPKGAETHFKVVVVSDKFTDLALLKRHQMVNTLLSYELQHGVHALSIVVSIMFLTFYDFLILFLIIIFFFFSNFKAKTPSQWNDSDKIVKPSPNCRGGFGK</sequence>
<reference evidence="4 5" key="1">
    <citation type="submission" date="2020-02" db="EMBL/GenBank/DDBJ databases">
        <authorList>
            <person name="Ferguson B K."/>
        </authorList>
    </citation>
    <scope>NUCLEOTIDE SEQUENCE [LARGE SCALE GENOMIC DNA]</scope>
</reference>
<dbReference type="InterPro" id="IPR050961">
    <property type="entry name" value="BolA/IbaG_stress_morph_reg"/>
</dbReference>
<dbReference type="InterPro" id="IPR002634">
    <property type="entry name" value="BolA"/>
</dbReference>
<comment type="similarity">
    <text evidence="1 2">Belongs to the BolA/IbaG family.</text>
</comment>
<dbReference type="OrthoDB" id="4983at2759"/>
<dbReference type="PANTHER" id="PTHR46229">
    <property type="entry name" value="BOLA TRANSCRIPTION REGULATOR"/>
    <property type="match status" value="1"/>
</dbReference>
<dbReference type="PANTHER" id="PTHR46229:SF2">
    <property type="entry name" value="BOLA-LIKE PROTEIN 1"/>
    <property type="match status" value="1"/>
</dbReference>
<feature type="transmembrane region" description="Helical" evidence="3">
    <location>
        <begin position="95"/>
        <end position="122"/>
    </location>
</feature>
<dbReference type="Proteomes" id="UP000479190">
    <property type="component" value="Unassembled WGS sequence"/>
</dbReference>
<dbReference type="SUPFAM" id="SSF82657">
    <property type="entry name" value="BolA-like"/>
    <property type="match status" value="1"/>
</dbReference>
<protein>
    <recommendedName>
        <fullName evidence="6">BolA-like protein</fullName>
    </recommendedName>
</protein>
<dbReference type="InterPro" id="IPR036065">
    <property type="entry name" value="BolA-like_sf"/>
</dbReference>
<keyword evidence="3" id="KW-0472">Membrane</keyword>
<keyword evidence="3" id="KW-1133">Transmembrane helix</keyword>